<dbReference type="Gene3D" id="1.20.1330.10">
    <property type="entry name" value="f41 fragment of flagellin, N-terminal domain"/>
    <property type="match status" value="2"/>
</dbReference>
<organism evidence="7 8">
    <name type="scientific">Pectobacterium betavasculorum</name>
    <dbReference type="NCBI Taxonomy" id="55207"/>
    <lineage>
        <taxon>Bacteria</taxon>
        <taxon>Pseudomonadati</taxon>
        <taxon>Pseudomonadota</taxon>
        <taxon>Gammaproteobacteria</taxon>
        <taxon>Enterobacterales</taxon>
        <taxon>Pectobacteriaceae</taxon>
        <taxon>Pectobacterium</taxon>
    </lineage>
</organism>
<dbReference type="InterPro" id="IPR046358">
    <property type="entry name" value="Flagellin_C"/>
</dbReference>
<accession>A0A093UI71</accession>
<comment type="caution">
    <text evidence="7">The sequence shown here is derived from an EMBL/GenBank/DDBJ whole genome shotgun (WGS) entry which is preliminary data.</text>
</comment>
<comment type="subcellular location">
    <subcellularLocation>
        <location evidence="4">Secreted</location>
    </subcellularLocation>
    <subcellularLocation>
        <location evidence="4">Bacterial flagellum</location>
    </subcellularLocation>
</comment>
<evidence type="ECO:0000256" key="3">
    <source>
        <dbReference type="ARBA" id="ARBA00023143"/>
    </source>
</evidence>
<evidence type="ECO:0000259" key="5">
    <source>
        <dbReference type="Pfam" id="PF00669"/>
    </source>
</evidence>
<sequence>MASINTNMLSLTVQNKSSHSASALSQSIERLSSGLRVNSAKDDAAGQAVANRMLANLNANDVVARGVNDGISLMQTAEGGLSEVNNLVQRARELAVQAANEALSSTDRASLNGEFQQVRAEIDRIAFSTTAFGKYPLAPSTQRELPINLGNTPPLAEKFPVSGESRSFPSGIVSLAYIPVGAKDLTITIDSLGADDDIQIFSRDGKHLVGTPLTGADADIVWKQNGITDAASAKLRVLTEDNAFLSSANYSDSDLAQGGASFNLNGSATASYNGMTITYSGDGDRYENDSNGKFNDGVNGAERHERIHIDETTEDLIVMVIGQGAFEGVATWDVLPNPSQVPPPPLPPVSTATDIVVSANYGEGVEAVTINPTPSDSESLGLKNTALDPFEEARKAIASFDQALEKINGYRSEYGSQINRFESIRASLSDVSIAISNTRSRILDADYAREVSLMTKQQILQQASSSLLVQANQVPETVLTLLKM</sequence>
<dbReference type="Pfam" id="PF00700">
    <property type="entry name" value="Flagellin_C"/>
    <property type="match status" value="1"/>
</dbReference>
<evidence type="ECO:0000313" key="8">
    <source>
        <dbReference type="Proteomes" id="UP000032874"/>
    </source>
</evidence>
<keyword evidence="7" id="KW-0969">Cilium</keyword>
<comment type="function">
    <text evidence="4">Flagellin is the subunit protein which polymerizes to form the filaments of bacterial flagella.</text>
</comment>
<dbReference type="InterPro" id="IPR001029">
    <property type="entry name" value="Flagellin_N"/>
</dbReference>
<keyword evidence="7" id="KW-0966">Cell projection</keyword>
<dbReference type="RefSeq" id="WP_039323307.1">
    <property type="nucleotide sequence ID" value="NZ_JQHM01000001.1"/>
</dbReference>
<keyword evidence="7" id="KW-0282">Flagellum</keyword>
<dbReference type="GO" id="GO:0009288">
    <property type="term" value="C:bacterial-type flagellum"/>
    <property type="evidence" value="ECO:0007669"/>
    <property type="project" value="UniProtKB-SubCell"/>
</dbReference>
<dbReference type="STRING" id="55207.KP22_07490"/>
<feature type="domain" description="Flagellin N-terminal" evidence="5">
    <location>
        <begin position="4"/>
        <end position="135"/>
    </location>
</feature>
<dbReference type="Gene3D" id="6.10.280.190">
    <property type="match status" value="1"/>
</dbReference>
<evidence type="ECO:0000313" key="7">
    <source>
        <dbReference type="EMBL" id="KFX07928.1"/>
    </source>
</evidence>
<dbReference type="PANTHER" id="PTHR42792:SF2">
    <property type="entry name" value="FLAGELLIN"/>
    <property type="match status" value="1"/>
</dbReference>
<keyword evidence="2 4" id="KW-0964">Secreted</keyword>
<dbReference type="PRINTS" id="PR00207">
    <property type="entry name" value="FLAGELLIN"/>
</dbReference>
<comment type="similarity">
    <text evidence="1 4">Belongs to the bacterial flagellin family.</text>
</comment>
<dbReference type="EMBL" id="JQHM01000001">
    <property type="protein sequence ID" value="KFX07928.1"/>
    <property type="molecule type" value="Genomic_DNA"/>
</dbReference>
<feature type="domain" description="Flagellin C-terminal" evidence="6">
    <location>
        <begin position="399"/>
        <end position="482"/>
    </location>
</feature>
<proteinExistence type="inferred from homology"/>
<protein>
    <recommendedName>
        <fullName evidence="4">Flagellin</fullName>
    </recommendedName>
</protein>
<evidence type="ECO:0000256" key="4">
    <source>
        <dbReference type="RuleBase" id="RU362073"/>
    </source>
</evidence>
<evidence type="ECO:0000256" key="2">
    <source>
        <dbReference type="ARBA" id="ARBA00022525"/>
    </source>
</evidence>
<dbReference type="PANTHER" id="PTHR42792">
    <property type="entry name" value="FLAGELLIN"/>
    <property type="match status" value="1"/>
</dbReference>
<evidence type="ECO:0000256" key="1">
    <source>
        <dbReference type="ARBA" id="ARBA00005709"/>
    </source>
</evidence>
<dbReference type="eggNOG" id="COG1344">
    <property type="taxonomic scope" value="Bacteria"/>
</dbReference>
<dbReference type="Pfam" id="PF00669">
    <property type="entry name" value="Flagellin_N"/>
    <property type="match status" value="1"/>
</dbReference>
<keyword evidence="3 4" id="KW-0975">Bacterial flagellum</keyword>
<name>A0A093UI71_9GAMM</name>
<dbReference type="InterPro" id="IPR001492">
    <property type="entry name" value="Flagellin"/>
</dbReference>
<dbReference type="GO" id="GO:0005198">
    <property type="term" value="F:structural molecule activity"/>
    <property type="evidence" value="ECO:0007669"/>
    <property type="project" value="UniProtKB-UniRule"/>
</dbReference>
<dbReference type="AlphaFoldDB" id="A0A093UI71"/>
<evidence type="ECO:0000259" key="6">
    <source>
        <dbReference type="Pfam" id="PF00700"/>
    </source>
</evidence>
<dbReference type="Proteomes" id="UP000032874">
    <property type="component" value="Unassembled WGS sequence"/>
</dbReference>
<dbReference type="GO" id="GO:0005576">
    <property type="term" value="C:extracellular region"/>
    <property type="evidence" value="ECO:0007669"/>
    <property type="project" value="UniProtKB-SubCell"/>
</dbReference>
<gene>
    <name evidence="7" type="ORF">KP22_07490</name>
</gene>
<reference evidence="7 8" key="1">
    <citation type="submission" date="2014-08" db="EMBL/GenBank/DDBJ databases">
        <title>Genome sequences of NCPPB Pectobacterium isolates.</title>
        <authorList>
            <person name="Glover R.H."/>
            <person name="Sapp M."/>
            <person name="Elphinstone J."/>
        </authorList>
    </citation>
    <scope>NUCLEOTIDE SEQUENCE [LARGE SCALE GENOMIC DNA]</scope>
    <source>
        <strain evidence="7 8">NCPPB 2795</strain>
    </source>
</reference>
<dbReference type="SUPFAM" id="SSF64518">
    <property type="entry name" value="Phase 1 flagellin"/>
    <property type="match status" value="1"/>
</dbReference>